<name>A0A3S8Z8G7_9ACTO</name>
<sequence length="77" mass="8587">MTLGMIMAAFGLAALIVAVVMLVRRDPDAAQVWDESRSFVQESYTAFRNKELGSLEDSIDDVSLGDFFTPDDRKRLS</sequence>
<dbReference type="RefSeq" id="WP_126039869.1">
    <property type="nucleotide sequence ID" value="NZ_CP034438.1"/>
</dbReference>
<protein>
    <submittedName>
        <fullName evidence="1">Uncharacterized protein</fullName>
    </submittedName>
</protein>
<evidence type="ECO:0000313" key="1">
    <source>
        <dbReference type="EMBL" id="AZN29734.1"/>
    </source>
</evidence>
<dbReference type="AlphaFoldDB" id="A0A3S8Z8G7"/>
<gene>
    <name evidence="1" type="ORF">EJO69_04985</name>
</gene>
<reference evidence="1 2" key="1">
    <citation type="submission" date="2018-12" db="EMBL/GenBank/DDBJ databases">
        <title>Complete genome sequence of Flaviflexus salsibiostraticola KCTC 33148.</title>
        <authorList>
            <person name="Bae J.-W."/>
        </authorList>
    </citation>
    <scope>NUCLEOTIDE SEQUENCE [LARGE SCALE GENOMIC DNA]</scope>
    <source>
        <strain evidence="1 2">KCTC 33148</strain>
    </source>
</reference>
<evidence type="ECO:0000313" key="2">
    <source>
        <dbReference type="Proteomes" id="UP000270021"/>
    </source>
</evidence>
<dbReference type="EMBL" id="CP034438">
    <property type="protein sequence ID" value="AZN29734.1"/>
    <property type="molecule type" value="Genomic_DNA"/>
</dbReference>
<dbReference type="Proteomes" id="UP000270021">
    <property type="component" value="Chromosome"/>
</dbReference>
<proteinExistence type="predicted"/>
<accession>A0A3S8Z8G7</accession>
<organism evidence="1 2">
    <name type="scientific">Flaviflexus salsibiostraticola</name>
    <dbReference type="NCBI Taxonomy" id="1282737"/>
    <lineage>
        <taxon>Bacteria</taxon>
        <taxon>Bacillati</taxon>
        <taxon>Actinomycetota</taxon>
        <taxon>Actinomycetes</taxon>
        <taxon>Actinomycetales</taxon>
        <taxon>Actinomycetaceae</taxon>
        <taxon>Flaviflexus</taxon>
    </lineage>
</organism>
<keyword evidence="2" id="KW-1185">Reference proteome</keyword>
<dbReference type="OrthoDB" id="9956632at2"/>
<dbReference type="KEGG" id="fsl:EJO69_04985"/>